<evidence type="ECO:0000256" key="1">
    <source>
        <dbReference type="ARBA" id="ARBA00022801"/>
    </source>
</evidence>
<dbReference type="EMBL" id="FNDJ01000007">
    <property type="protein sequence ID" value="SDI87416.1"/>
    <property type="molecule type" value="Genomic_DNA"/>
</dbReference>
<feature type="domain" description="PPM-type phosphatase" evidence="2">
    <location>
        <begin position="5"/>
        <end position="76"/>
    </location>
</feature>
<dbReference type="GO" id="GO:0016791">
    <property type="term" value="F:phosphatase activity"/>
    <property type="evidence" value="ECO:0007669"/>
    <property type="project" value="TreeGrafter"/>
</dbReference>
<dbReference type="PANTHER" id="PTHR43156:SF2">
    <property type="entry name" value="STAGE II SPORULATION PROTEIN E"/>
    <property type="match status" value="1"/>
</dbReference>
<reference evidence="3 4" key="1">
    <citation type="submission" date="2016-10" db="EMBL/GenBank/DDBJ databases">
        <authorList>
            <person name="de Groot N.N."/>
        </authorList>
    </citation>
    <scope>NUCLEOTIDE SEQUENCE [LARGE SCALE GENOMIC DNA]</scope>
    <source>
        <strain evidence="3 4">CGMCC 4.6533</strain>
    </source>
</reference>
<gene>
    <name evidence="3" type="ORF">SAMN05421869_107326</name>
</gene>
<organism evidence="3 4">
    <name type="scientific">Nonomuraea jiangxiensis</name>
    <dbReference type="NCBI Taxonomy" id="633440"/>
    <lineage>
        <taxon>Bacteria</taxon>
        <taxon>Bacillati</taxon>
        <taxon>Actinomycetota</taxon>
        <taxon>Actinomycetes</taxon>
        <taxon>Streptosporangiales</taxon>
        <taxon>Streptosporangiaceae</taxon>
        <taxon>Nonomuraea</taxon>
    </lineage>
</organism>
<keyword evidence="1" id="KW-0378">Hydrolase</keyword>
<protein>
    <submittedName>
        <fullName evidence="3">Stage II sporulation protein E (SpoIIE)</fullName>
    </submittedName>
</protein>
<evidence type="ECO:0000313" key="4">
    <source>
        <dbReference type="Proteomes" id="UP000199202"/>
    </source>
</evidence>
<evidence type="ECO:0000259" key="2">
    <source>
        <dbReference type="Pfam" id="PF07228"/>
    </source>
</evidence>
<sequence length="79" mass="8481">MPRASTVATLPPGSTLLLHTDGLVEVPGERLDAGLRRMRRTAASLAREPLDVFCDELLSGLPLARRDDIAIIAVQLPGH</sequence>
<dbReference type="OrthoDB" id="7943561at2"/>
<keyword evidence="4" id="KW-1185">Reference proteome</keyword>
<evidence type="ECO:0000313" key="3">
    <source>
        <dbReference type="EMBL" id="SDI87416.1"/>
    </source>
</evidence>
<dbReference type="Pfam" id="PF07228">
    <property type="entry name" value="SpoIIE"/>
    <property type="match status" value="1"/>
</dbReference>
<dbReference type="STRING" id="633440.SAMN05421869_107326"/>
<dbReference type="InterPro" id="IPR036457">
    <property type="entry name" value="PPM-type-like_dom_sf"/>
</dbReference>
<accession>A0A1G8P538</accession>
<name>A0A1G8P538_9ACTN</name>
<dbReference type="InterPro" id="IPR052016">
    <property type="entry name" value="Bact_Sigma-Reg"/>
</dbReference>
<dbReference type="InterPro" id="IPR001932">
    <property type="entry name" value="PPM-type_phosphatase-like_dom"/>
</dbReference>
<dbReference type="AlphaFoldDB" id="A0A1G8P538"/>
<dbReference type="Proteomes" id="UP000199202">
    <property type="component" value="Unassembled WGS sequence"/>
</dbReference>
<proteinExistence type="predicted"/>
<dbReference type="PANTHER" id="PTHR43156">
    <property type="entry name" value="STAGE II SPORULATION PROTEIN E-RELATED"/>
    <property type="match status" value="1"/>
</dbReference>
<dbReference type="Gene3D" id="3.60.40.10">
    <property type="entry name" value="PPM-type phosphatase domain"/>
    <property type="match status" value="1"/>
</dbReference>